<protein>
    <submittedName>
        <fullName evidence="2">DUF397 domain-containing protein</fullName>
    </submittedName>
</protein>
<dbReference type="OrthoDB" id="3542928at2"/>
<feature type="domain" description="DUF397" evidence="1">
    <location>
        <begin position="9"/>
        <end position="66"/>
    </location>
</feature>
<sequence length="73" mass="7619">MRPDSTSPAHWRTSAHSVANGTCVEIARLAGPIGPAIGIRDSTHGGNGPMLTFGPTEWRAFTARARAGGFDLS</sequence>
<dbReference type="InterPro" id="IPR007278">
    <property type="entry name" value="DUF397"/>
</dbReference>
<dbReference type="Proteomes" id="UP000468735">
    <property type="component" value="Unassembled WGS sequence"/>
</dbReference>
<evidence type="ECO:0000313" key="2">
    <source>
        <dbReference type="EMBL" id="KAB2351788.1"/>
    </source>
</evidence>
<gene>
    <name evidence="2" type="ORF">F8566_06145</name>
</gene>
<dbReference type="EMBL" id="WBMT01000002">
    <property type="protein sequence ID" value="KAB2351788.1"/>
    <property type="molecule type" value="Genomic_DNA"/>
</dbReference>
<keyword evidence="3" id="KW-1185">Reference proteome</keyword>
<proteinExistence type="predicted"/>
<organism evidence="2 3">
    <name type="scientific">Actinomadura rudentiformis</name>
    <dbReference type="NCBI Taxonomy" id="359158"/>
    <lineage>
        <taxon>Bacteria</taxon>
        <taxon>Bacillati</taxon>
        <taxon>Actinomycetota</taxon>
        <taxon>Actinomycetes</taxon>
        <taxon>Streptosporangiales</taxon>
        <taxon>Thermomonosporaceae</taxon>
        <taxon>Actinomadura</taxon>
    </lineage>
</organism>
<accession>A0A6H9Z8R2</accession>
<name>A0A6H9Z8R2_9ACTN</name>
<comment type="caution">
    <text evidence="2">The sequence shown here is derived from an EMBL/GenBank/DDBJ whole genome shotgun (WGS) entry which is preliminary data.</text>
</comment>
<evidence type="ECO:0000313" key="3">
    <source>
        <dbReference type="Proteomes" id="UP000468735"/>
    </source>
</evidence>
<dbReference type="RefSeq" id="WP_151558878.1">
    <property type="nucleotide sequence ID" value="NZ_WBMT01000002.1"/>
</dbReference>
<evidence type="ECO:0000259" key="1">
    <source>
        <dbReference type="Pfam" id="PF04149"/>
    </source>
</evidence>
<dbReference type="AlphaFoldDB" id="A0A6H9Z8R2"/>
<dbReference type="Pfam" id="PF04149">
    <property type="entry name" value="DUF397"/>
    <property type="match status" value="1"/>
</dbReference>
<reference evidence="2 3" key="1">
    <citation type="submission" date="2019-09" db="EMBL/GenBank/DDBJ databases">
        <title>Actinomadura physcomitrii sp. nov., a novel actinomycete isolated from moss [Physcomitrium sphaericum (Ludw) Fuernr].</title>
        <authorList>
            <person name="Zhuang X."/>
            <person name="Liu C."/>
        </authorList>
    </citation>
    <scope>NUCLEOTIDE SEQUENCE [LARGE SCALE GENOMIC DNA]</scope>
    <source>
        <strain evidence="2 3">HMC1</strain>
    </source>
</reference>